<keyword evidence="2" id="KW-1133">Transmembrane helix</keyword>
<reference evidence="3" key="1">
    <citation type="submission" date="2020-11" db="EMBL/GenBank/DDBJ databases">
        <authorList>
            <person name="Tran Van P."/>
        </authorList>
    </citation>
    <scope>NUCLEOTIDE SEQUENCE</scope>
</reference>
<organism evidence="3">
    <name type="scientific">Cyprideis torosa</name>
    <dbReference type="NCBI Taxonomy" id="163714"/>
    <lineage>
        <taxon>Eukaryota</taxon>
        <taxon>Metazoa</taxon>
        <taxon>Ecdysozoa</taxon>
        <taxon>Arthropoda</taxon>
        <taxon>Crustacea</taxon>
        <taxon>Oligostraca</taxon>
        <taxon>Ostracoda</taxon>
        <taxon>Podocopa</taxon>
        <taxon>Podocopida</taxon>
        <taxon>Cytherocopina</taxon>
        <taxon>Cytheroidea</taxon>
        <taxon>Cytherideidae</taxon>
        <taxon>Cyprideis</taxon>
    </lineage>
</organism>
<gene>
    <name evidence="3" type="ORF">CTOB1V02_LOCUS7014</name>
</gene>
<feature type="compositionally biased region" description="Pro residues" evidence="1">
    <location>
        <begin position="231"/>
        <end position="246"/>
    </location>
</feature>
<keyword evidence="2" id="KW-0812">Transmembrane</keyword>
<sequence length="371" mass="39982">MLDWSILERVEKEGMRLFLRGPGGSDLTTTTITPTTLETTPMPFSQAFPKLSQVINVMLSMPLIVLFIIFVCCTFCLYNAYTSVFGSNRTSNARRCRECRIRRGRPQPSPLSLGGGAVARDDFRELERLFTTNPANNRLLPTDALEQIHRGLTLQELPTTNDLPPSYESAMRLVIKADEEGGKVAMSPETHQEISKEGQPLSITAGQTVSAPPIVVAAFPFIEEIDINAGPPLPPAQPDSAAPPPHRTLKFGPYLGLPSTEASSSSSPQLQSPVLLPASHQPPSINEHTISPNSIASSPLAHLNSPTSSPILSPNSPMGSSGSQPPANTVGSILSLRNRIGKQFSIFNSNKHVVECVTEAKDQPVLPNHSA</sequence>
<accession>A0A7R8WH95</accession>
<evidence type="ECO:0000256" key="2">
    <source>
        <dbReference type="SAM" id="Phobius"/>
    </source>
</evidence>
<feature type="transmembrane region" description="Helical" evidence="2">
    <location>
        <begin position="54"/>
        <end position="81"/>
    </location>
</feature>
<evidence type="ECO:0000313" key="3">
    <source>
        <dbReference type="EMBL" id="CAD7229141.1"/>
    </source>
</evidence>
<feature type="compositionally biased region" description="Polar residues" evidence="1">
    <location>
        <begin position="304"/>
        <end position="328"/>
    </location>
</feature>
<protein>
    <submittedName>
        <fullName evidence="3">Uncharacterized protein</fullName>
    </submittedName>
</protein>
<keyword evidence="2" id="KW-0472">Membrane</keyword>
<feature type="region of interest" description="Disordered" evidence="1">
    <location>
        <begin position="229"/>
        <end position="328"/>
    </location>
</feature>
<dbReference type="EMBL" id="OB661890">
    <property type="protein sequence ID" value="CAD7229141.1"/>
    <property type="molecule type" value="Genomic_DNA"/>
</dbReference>
<proteinExistence type="predicted"/>
<name>A0A7R8WH95_9CRUS</name>
<feature type="compositionally biased region" description="Low complexity" evidence="1">
    <location>
        <begin position="257"/>
        <end position="279"/>
    </location>
</feature>
<feature type="compositionally biased region" description="Polar residues" evidence="1">
    <location>
        <begin position="281"/>
        <end position="297"/>
    </location>
</feature>
<dbReference type="AlphaFoldDB" id="A0A7R8WH95"/>
<evidence type="ECO:0000256" key="1">
    <source>
        <dbReference type="SAM" id="MobiDB-lite"/>
    </source>
</evidence>